<feature type="region of interest" description="Disordered" evidence="5">
    <location>
        <begin position="1"/>
        <end position="44"/>
    </location>
</feature>
<organism evidence="7 8">
    <name type="scientific">Potamilus streckersoni</name>
    <dbReference type="NCBI Taxonomy" id="2493646"/>
    <lineage>
        <taxon>Eukaryota</taxon>
        <taxon>Metazoa</taxon>
        <taxon>Spiralia</taxon>
        <taxon>Lophotrochozoa</taxon>
        <taxon>Mollusca</taxon>
        <taxon>Bivalvia</taxon>
        <taxon>Autobranchia</taxon>
        <taxon>Heteroconchia</taxon>
        <taxon>Palaeoheterodonta</taxon>
        <taxon>Unionida</taxon>
        <taxon>Unionoidea</taxon>
        <taxon>Unionidae</taxon>
        <taxon>Ambleminae</taxon>
        <taxon>Lampsilini</taxon>
        <taxon>Potamilus</taxon>
    </lineage>
</organism>
<dbReference type="Proteomes" id="UP001195483">
    <property type="component" value="Unassembled WGS sequence"/>
</dbReference>
<feature type="compositionally biased region" description="Basic and acidic residues" evidence="5">
    <location>
        <begin position="98"/>
        <end position="110"/>
    </location>
</feature>
<feature type="compositionally biased region" description="Polar residues" evidence="5">
    <location>
        <begin position="251"/>
        <end position="263"/>
    </location>
</feature>
<name>A0AAE0T0F2_9BIVA</name>
<feature type="compositionally biased region" description="Basic and acidic residues" evidence="5">
    <location>
        <begin position="206"/>
        <end position="230"/>
    </location>
</feature>
<accession>A0AAE0T0F2</accession>
<keyword evidence="4" id="KW-0539">Nucleus</keyword>
<dbReference type="GO" id="GO:0051315">
    <property type="term" value="P:attachment of mitotic spindle microtubules to kinetochore"/>
    <property type="evidence" value="ECO:0007669"/>
    <property type="project" value="TreeGrafter"/>
</dbReference>
<protein>
    <recommendedName>
        <fullName evidence="6">Mif2/CENP-C cupin domain-containing protein</fullName>
    </recommendedName>
</protein>
<dbReference type="Gene3D" id="2.60.120.10">
    <property type="entry name" value="Jelly Rolls"/>
    <property type="match status" value="1"/>
</dbReference>
<feature type="compositionally biased region" description="Low complexity" evidence="5">
    <location>
        <begin position="239"/>
        <end position="250"/>
    </location>
</feature>
<proteinExistence type="inferred from homology"/>
<reference evidence="7" key="2">
    <citation type="journal article" date="2021" name="Genome Biol. Evol.">
        <title>Developing a high-quality reference genome for a parasitic bivalve with doubly uniparental inheritance (Bivalvia: Unionida).</title>
        <authorList>
            <person name="Smith C.H."/>
        </authorList>
    </citation>
    <scope>NUCLEOTIDE SEQUENCE</scope>
    <source>
        <strain evidence="7">CHS0354</strain>
        <tissue evidence="7">Mantle</tissue>
    </source>
</reference>
<dbReference type="Pfam" id="PF11699">
    <property type="entry name" value="CENP-C_C"/>
    <property type="match status" value="1"/>
</dbReference>
<dbReference type="PANTHER" id="PTHR16684">
    <property type="entry name" value="CENTROMERE PROTEIN C"/>
    <property type="match status" value="1"/>
</dbReference>
<reference evidence="7" key="1">
    <citation type="journal article" date="2021" name="Genome Biol. Evol.">
        <title>A High-Quality Reference Genome for a Parasitic Bivalve with Doubly Uniparental Inheritance (Bivalvia: Unionida).</title>
        <authorList>
            <person name="Smith C.H."/>
        </authorList>
    </citation>
    <scope>NUCLEOTIDE SEQUENCE</scope>
    <source>
        <strain evidence="7">CHS0354</strain>
    </source>
</reference>
<feature type="compositionally biased region" description="Basic residues" evidence="5">
    <location>
        <begin position="832"/>
        <end position="844"/>
    </location>
</feature>
<evidence type="ECO:0000259" key="6">
    <source>
        <dbReference type="Pfam" id="PF11699"/>
    </source>
</evidence>
<keyword evidence="8" id="KW-1185">Reference proteome</keyword>
<feature type="domain" description="Mif2/CENP-C cupin" evidence="6">
    <location>
        <begin position="1312"/>
        <end position="1395"/>
    </location>
</feature>
<feature type="compositionally biased region" description="Basic and acidic residues" evidence="5">
    <location>
        <begin position="503"/>
        <end position="514"/>
    </location>
</feature>
<feature type="region of interest" description="Disordered" evidence="5">
    <location>
        <begin position="97"/>
        <end position="118"/>
    </location>
</feature>
<feature type="compositionally biased region" description="Polar residues" evidence="5">
    <location>
        <begin position="882"/>
        <end position="896"/>
    </location>
</feature>
<dbReference type="GO" id="GO:0019237">
    <property type="term" value="F:centromeric DNA binding"/>
    <property type="evidence" value="ECO:0007669"/>
    <property type="project" value="InterPro"/>
</dbReference>
<reference evidence="7" key="3">
    <citation type="submission" date="2023-05" db="EMBL/GenBank/DDBJ databases">
        <authorList>
            <person name="Smith C.H."/>
        </authorList>
    </citation>
    <scope>NUCLEOTIDE SEQUENCE</scope>
    <source>
        <strain evidence="7">CHS0354</strain>
        <tissue evidence="7">Mantle</tissue>
    </source>
</reference>
<feature type="region of interest" description="Disordered" evidence="5">
    <location>
        <begin position="784"/>
        <end position="805"/>
    </location>
</feature>
<feature type="compositionally biased region" description="Polar residues" evidence="5">
    <location>
        <begin position="845"/>
        <end position="855"/>
    </location>
</feature>
<feature type="compositionally biased region" description="Polar residues" evidence="5">
    <location>
        <begin position="485"/>
        <end position="502"/>
    </location>
</feature>
<feature type="region of interest" description="Disordered" evidence="5">
    <location>
        <begin position="282"/>
        <end position="306"/>
    </location>
</feature>
<evidence type="ECO:0000256" key="3">
    <source>
        <dbReference type="ARBA" id="ARBA00023125"/>
    </source>
</evidence>
<dbReference type="InterPro" id="IPR025974">
    <property type="entry name" value="Mif2/CENP-C_cupin"/>
</dbReference>
<comment type="similarity">
    <text evidence="2">Belongs to the CENP-C/MIF2 family.</text>
</comment>
<gene>
    <name evidence="7" type="ORF">CHS0354_027653</name>
</gene>
<feature type="region of interest" description="Disordered" evidence="5">
    <location>
        <begin position="450"/>
        <end position="553"/>
    </location>
</feature>
<evidence type="ECO:0000256" key="1">
    <source>
        <dbReference type="ARBA" id="ARBA00004123"/>
    </source>
</evidence>
<evidence type="ECO:0000256" key="2">
    <source>
        <dbReference type="ARBA" id="ARBA00010291"/>
    </source>
</evidence>
<feature type="region of interest" description="Disordered" evidence="5">
    <location>
        <begin position="1239"/>
        <end position="1262"/>
    </location>
</feature>
<feature type="region of interest" description="Disordered" evidence="5">
    <location>
        <begin position="821"/>
        <end position="855"/>
    </location>
</feature>
<feature type="compositionally biased region" description="Basic and acidic residues" evidence="5">
    <location>
        <begin position="902"/>
        <end position="916"/>
    </location>
</feature>
<evidence type="ECO:0000256" key="4">
    <source>
        <dbReference type="ARBA" id="ARBA00023242"/>
    </source>
</evidence>
<feature type="region of interest" description="Disordered" evidence="5">
    <location>
        <begin position="682"/>
        <end position="716"/>
    </location>
</feature>
<sequence>MATLLDPRLPLKDKRAFSNQSQSKGKLISEPQASKNTGNPFEWLTNENIGRRTGRDIVGSKVIRKDKYGFENFDDYWSESEADSILNDTSHVSNRTRGTKEEISCKEEATSKIQHQPRKNTVNPFEWMKNENLGRRTGKDILGSKVIRKDEFGFENFDDYWSESDADSIQTDASCISKGSQRKSCQEEETSELEVGMEAGNSSDLRQVKEQADALVKSSRDEVETKKSLTDDSQMSMKSQDNQNLSQDSQGYSVASSQESVVVNTVKKRSSSKLSIIHEGVTKESQASQLINEPRTAAKSVSASPLKDSISQTYQPLIEASKKIPLEYSTDSAISIMGLPHIDLHHKETSSAQKLSRAPKLKSTSQKETLKSSLSVNELNSNGGGLTTKNCVVEDKTVHIVEVMSKPLSPKSSHKKYSVSKTNIRVNMTESVSTAPEFITVNVNKEQAKELKNSQNVTQRRSRTRSKCCNSADTRNKSVDKPNSGDGNSFLTTKTSSKQFGEQNKETVRTEVNKQSELLTASVPPSAEDTCSSQINGKEGVNEGSSQPIDVGGNTTGSITRIENPSILNSSVSFNKTRKRLSFNALEEQENSAAISMKARPPKRASDGQKLSAEEKFQLSMYTRKSVPSMYEDIAEESDTSETFLTLAAMSQKSQQIQTAPSVTLEDEFDIVEDEFVFRLSSDDESKSKGRNGIKNLPDKVKKSKPSKSAKTKDVVHGTATISKEISTDDLNNVDQVTHTKTDTSTRKKKVKNANVETDTFSKEVAKECFQQVEVNQVLNSVNNNDASVRSRKKSKRQAKNKRKTVDVEEVAEVTRTVSDGSYRNKSSISVKKLKSKRGRHIKNRTLNSENTVTDKNISSISEKLMTNAENNVHHSSKKGRLSTNNTEFQHDNQSTIRKRKVDPTMEKSDSLDKKQKAQSSPISDLITDKVASLDDIRTRKAEKLMITEHAPKKGRRKELVSKMKREKRMKKMQQKQPKSIKNNNVKRVKPMMSKAMSCLNAVDSACHMIGDPVQGSVNSTRLTISRQSFNTPVTSNADASLNDFPHSEVFKSGVSFQYRRSEVMHLSPDPDSEKPLEIEIKHTEGLTPCIIKDNAHRKSKGGRRVTINEIVQKLSSQKSSAKLETESASQYVTQDDSMSATMPNTPVHIFEITTSKTPEPLRSQLESKIIYPEPAPEGLRRSKRIRLKPLEWYKNERVILEITETDCKIIGVQPSKEAAYLKMEDEKRRKRRLKMLLKKQEKASNRRRSSTGTNLSVHTELPHNLQMSSSNDIPVLQVDTQQEQDLECLAPKSMYEFVGPNGDPATKDDPFVLAIMLDQPFFNMGTLILQPLAEKTEQLVTAYAVCFTIRKGKVCVKIHRTSTVMETGDKFFIPIGNVYSLKNLRSDSATLDFVVFKVNDAASTSVFTGTGTQDD</sequence>
<dbReference type="EMBL" id="JAEAOA010001671">
    <property type="protein sequence ID" value="KAK3601507.1"/>
    <property type="molecule type" value="Genomic_DNA"/>
</dbReference>
<dbReference type="InterPro" id="IPR014710">
    <property type="entry name" value="RmlC-like_jellyroll"/>
</dbReference>
<comment type="caution">
    <text evidence="7">The sequence shown here is derived from an EMBL/GenBank/DDBJ whole genome shotgun (WGS) entry which is preliminary data.</text>
</comment>
<evidence type="ECO:0000313" key="7">
    <source>
        <dbReference type="EMBL" id="KAK3601507.1"/>
    </source>
</evidence>
<feature type="compositionally biased region" description="Basic residues" evidence="5">
    <location>
        <begin position="790"/>
        <end position="803"/>
    </location>
</feature>
<evidence type="ECO:0000313" key="8">
    <source>
        <dbReference type="Proteomes" id="UP001195483"/>
    </source>
</evidence>
<feature type="region of interest" description="Disordered" evidence="5">
    <location>
        <begin position="175"/>
        <end position="264"/>
    </location>
</feature>
<dbReference type="PANTHER" id="PTHR16684:SF11">
    <property type="entry name" value="CENTROMERE PROTEIN C"/>
    <property type="match status" value="1"/>
</dbReference>
<dbReference type="GO" id="GO:0051382">
    <property type="term" value="P:kinetochore assembly"/>
    <property type="evidence" value="ECO:0007669"/>
    <property type="project" value="InterPro"/>
</dbReference>
<feature type="compositionally biased region" description="Polar residues" evidence="5">
    <location>
        <begin position="362"/>
        <end position="373"/>
    </location>
</feature>
<dbReference type="GO" id="GO:0000776">
    <property type="term" value="C:kinetochore"/>
    <property type="evidence" value="ECO:0007669"/>
    <property type="project" value="InterPro"/>
</dbReference>
<dbReference type="GO" id="GO:0005634">
    <property type="term" value="C:nucleus"/>
    <property type="evidence" value="ECO:0007669"/>
    <property type="project" value="UniProtKB-SubCell"/>
</dbReference>
<comment type="subcellular location">
    <subcellularLocation>
        <location evidence="1">Nucleus</location>
    </subcellularLocation>
</comment>
<keyword evidence="3" id="KW-0238">DNA-binding</keyword>
<dbReference type="GO" id="GO:0051455">
    <property type="term" value="P:spindle attachment to meiosis I kinetochore"/>
    <property type="evidence" value="ECO:0007669"/>
    <property type="project" value="TreeGrafter"/>
</dbReference>
<feature type="region of interest" description="Disordered" evidence="5">
    <location>
        <begin position="871"/>
        <end position="923"/>
    </location>
</feature>
<evidence type="ECO:0000256" key="5">
    <source>
        <dbReference type="SAM" id="MobiDB-lite"/>
    </source>
</evidence>
<feature type="region of interest" description="Disordered" evidence="5">
    <location>
        <begin position="348"/>
        <end position="373"/>
    </location>
</feature>
<dbReference type="InterPro" id="IPR028386">
    <property type="entry name" value="CENP-C/Mif2/cnp3"/>
</dbReference>